<keyword evidence="10" id="KW-1185">Reference proteome</keyword>
<dbReference type="PANTHER" id="PTHR11097:SF14">
    <property type="entry name" value="EXOSOME COMPLEX COMPONENT RRP45"/>
    <property type="match status" value="1"/>
</dbReference>
<dbReference type="InterPro" id="IPR015847">
    <property type="entry name" value="ExoRNase_PH_dom2"/>
</dbReference>
<evidence type="ECO:0000256" key="6">
    <source>
        <dbReference type="ARBA" id="ARBA00023242"/>
    </source>
</evidence>
<proteinExistence type="inferred from homology"/>
<evidence type="ECO:0000256" key="5">
    <source>
        <dbReference type="ARBA" id="ARBA00022884"/>
    </source>
</evidence>
<keyword evidence="5" id="KW-0694">RNA-binding</keyword>
<evidence type="ECO:0000259" key="8">
    <source>
        <dbReference type="Pfam" id="PF03725"/>
    </source>
</evidence>
<dbReference type="InterPro" id="IPR027408">
    <property type="entry name" value="PNPase/RNase_PH_dom_sf"/>
</dbReference>
<reference evidence="9 10" key="1">
    <citation type="journal article" date="2015" name="Genome Biol. Evol.">
        <title>Phylogenomic analyses indicate that early fungi evolved digesting cell walls of algal ancestors of land plants.</title>
        <authorList>
            <person name="Chang Y."/>
            <person name="Wang S."/>
            <person name="Sekimoto S."/>
            <person name="Aerts A.L."/>
            <person name="Choi C."/>
            <person name="Clum A."/>
            <person name="LaButti K.M."/>
            <person name="Lindquist E.A."/>
            <person name="Yee Ngan C."/>
            <person name="Ohm R.A."/>
            <person name="Salamov A.A."/>
            <person name="Grigoriev I.V."/>
            <person name="Spatafora J.W."/>
            <person name="Berbee M.L."/>
        </authorList>
    </citation>
    <scope>NUCLEOTIDE SEQUENCE [LARGE SCALE GENOMIC DNA]</scope>
    <source>
        <strain evidence="9 10">NRRL 28638</strain>
    </source>
</reference>
<feature type="domain" description="Exoribonuclease phosphorolytic" evidence="8">
    <location>
        <begin position="191"/>
        <end position="257"/>
    </location>
</feature>
<dbReference type="InterPro" id="IPR020568">
    <property type="entry name" value="Ribosomal_Su5_D2-typ_SF"/>
</dbReference>
<gene>
    <name evidence="9" type="ORF">CONCODRAFT_45976</name>
</gene>
<dbReference type="InterPro" id="IPR050590">
    <property type="entry name" value="Exosome_comp_Rrp42_subfam"/>
</dbReference>
<dbReference type="SUPFAM" id="SSF55666">
    <property type="entry name" value="Ribonuclease PH domain 2-like"/>
    <property type="match status" value="1"/>
</dbReference>
<dbReference type="AlphaFoldDB" id="A0A137PHI7"/>
<dbReference type="GO" id="GO:0035925">
    <property type="term" value="F:mRNA 3'-UTR AU-rich region binding"/>
    <property type="evidence" value="ECO:0007669"/>
    <property type="project" value="TreeGrafter"/>
</dbReference>
<dbReference type="GO" id="GO:0071028">
    <property type="term" value="P:nuclear mRNA surveillance"/>
    <property type="evidence" value="ECO:0007669"/>
    <property type="project" value="TreeGrafter"/>
</dbReference>
<evidence type="ECO:0000259" key="7">
    <source>
        <dbReference type="Pfam" id="PF01138"/>
    </source>
</evidence>
<comment type="similarity">
    <text evidence="3">Belongs to the RNase PH family.</text>
</comment>
<dbReference type="Proteomes" id="UP000070444">
    <property type="component" value="Unassembled WGS sequence"/>
</dbReference>
<dbReference type="Gene3D" id="3.30.230.70">
    <property type="entry name" value="GHMP Kinase, N-terminal domain"/>
    <property type="match status" value="1"/>
</dbReference>
<dbReference type="InterPro" id="IPR036345">
    <property type="entry name" value="ExoRNase_PH_dom2_sf"/>
</dbReference>
<dbReference type="Pfam" id="PF01138">
    <property type="entry name" value="RNase_PH"/>
    <property type="match status" value="1"/>
</dbReference>
<sequence>MNKDRQLSNPEREFLQSSLEAKLREDSRQINEFRQVKLNFVKGNWGQVEVLLGRTRVLAKVSASVTLPYPDKPTEGILQFSSEIHPLAHTSYEPGKISEPEVIITRMLERSFRRSKAIDMEGLCIVAGEKVWTLRVDLHFLDDDGNLMDAASIAALAALRHFKYPDVTVIGEEVTIHSMDEKPPISLTIHHPIITISFGIFSQGELAIVDCTSTEEQVRQGNIVIAMNPHQQIIAMTKLGGVNCSPFQLWGCIETAKVRVSEIQDLIKQSIN</sequence>
<dbReference type="GO" id="GO:0034473">
    <property type="term" value="P:U1 snRNA 3'-end processing"/>
    <property type="evidence" value="ECO:0007669"/>
    <property type="project" value="EnsemblFungi"/>
</dbReference>
<evidence type="ECO:0000313" key="10">
    <source>
        <dbReference type="Proteomes" id="UP000070444"/>
    </source>
</evidence>
<dbReference type="GO" id="GO:0000176">
    <property type="term" value="C:nuclear exosome (RNase complex)"/>
    <property type="evidence" value="ECO:0007669"/>
    <property type="project" value="EnsemblFungi"/>
</dbReference>
<comment type="subcellular location">
    <subcellularLocation>
        <location evidence="2">Cytoplasm</location>
    </subcellularLocation>
    <subcellularLocation>
        <location evidence="1">Nucleus</location>
    </subcellularLocation>
</comment>
<dbReference type="GO" id="GO:0071035">
    <property type="term" value="P:nuclear polyadenylation-dependent rRNA catabolic process"/>
    <property type="evidence" value="ECO:0007669"/>
    <property type="project" value="EnsemblFungi"/>
</dbReference>
<evidence type="ECO:0000313" key="9">
    <source>
        <dbReference type="EMBL" id="KXN74401.1"/>
    </source>
</evidence>
<dbReference type="SUPFAM" id="SSF54211">
    <property type="entry name" value="Ribosomal protein S5 domain 2-like"/>
    <property type="match status" value="1"/>
</dbReference>
<dbReference type="Pfam" id="PF03725">
    <property type="entry name" value="RNase_PH_C"/>
    <property type="match status" value="1"/>
</dbReference>
<dbReference type="GO" id="GO:0016075">
    <property type="term" value="P:rRNA catabolic process"/>
    <property type="evidence" value="ECO:0007669"/>
    <property type="project" value="TreeGrafter"/>
</dbReference>
<dbReference type="PANTHER" id="PTHR11097">
    <property type="entry name" value="EXOSOME COMPLEX EXONUCLEASE RIBOSOMAL RNA PROCESSING PROTEIN"/>
    <property type="match status" value="1"/>
</dbReference>
<protein>
    <submittedName>
        <fullName evidence="9">Exosome complex component rrp45</fullName>
    </submittedName>
</protein>
<evidence type="ECO:0000256" key="2">
    <source>
        <dbReference type="ARBA" id="ARBA00004496"/>
    </source>
</evidence>
<dbReference type="GO" id="GO:0071038">
    <property type="term" value="P:TRAMP-dependent tRNA surveillance pathway"/>
    <property type="evidence" value="ECO:0007669"/>
    <property type="project" value="EnsemblFungi"/>
</dbReference>
<keyword evidence="6" id="KW-0539">Nucleus</keyword>
<dbReference type="CDD" id="cd11368">
    <property type="entry name" value="RNase_PH_RRP45"/>
    <property type="match status" value="1"/>
</dbReference>
<dbReference type="InterPro" id="IPR033100">
    <property type="entry name" value="Rrp45"/>
</dbReference>
<dbReference type="GO" id="GO:0000177">
    <property type="term" value="C:cytoplasmic exosome (RNase complex)"/>
    <property type="evidence" value="ECO:0007669"/>
    <property type="project" value="EnsemblFungi"/>
</dbReference>
<evidence type="ECO:0000256" key="3">
    <source>
        <dbReference type="ARBA" id="ARBA00006678"/>
    </source>
</evidence>
<dbReference type="EMBL" id="KQ964424">
    <property type="protein sequence ID" value="KXN74401.1"/>
    <property type="molecule type" value="Genomic_DNA"/>
</dbReference>
<organism evidence="9 10">
    <name type="scientific">Conidiobolus coronatus (strain ATCC 28846 / CBS 209.66 / NRRL 28638)</name>
    <name type="common">Delacroixia coronata</name>
    <dbReference type="NCBI Taxonomy" id="796925"/>
    <lineage>
        <taxon>Eukaryota</taxon>
        <taxon>Fungi</taxon>
        <taxon>Fungi incertae sedis</taxon>
        <taxon>Zoopagomycota</taxon>
        <taxon>Entomophthoromycotina</taxon>
        <taxon>Entomophthoromycetes</taxon>
        <taxon>Entomophthorales</taxon>
        <taxon>Ancylistaceae</taxon>
        <taxon>Conidiobolus</taxon>
    </lineage>
</organism>
<dbReference type="GO" id="GO:0000467">
    <property type="term" value="P:exonucleolytic trimming to generate mature 3'-end of 5.8S rRNA from tricistronic rRNA transcript (SSU-rRNA, 5.8S rRNA, LSU-rRNA)"/>
    <property type="evidence" value="ECO:0007669"/>
    <property type="project" value="EnsemblFungi"/>
</dbReference>
<name>A0A137PHI7_CONC2</name>
<dbReference type="OMA" id="GPQFENG"/>
<dbReference type="GO" id="GO:0034476">
    <property type="term" value="P:U5 snRNA 3'-end processing"/>
    <property type="evidence" value="ECO:0007669"/>
    <property type="project" value="EnsemblFungi"/>
</dbReference>
<keyword evidence="4" id="KW-0963">Cytoplasm</keyword>
<accession>A0A137PHI7</accession>
<dbReference type="GO" id="GO:0034475">
    <property type="term" value="P:U4 snRNA 3'-end processing"/>
    <property type="evidence" value="ECO:0007669"/>
    <property type="project" value="EnsemblFungi"/>
</dbReference>
<feature type="domain" description="Exoribonuclease phosphorolytic" evidence="7">
    <location>
        <begin position="36"/>
        <end position="165"/>
    </location>
</feature>
<dbReference type="InterPro" id="IPR001247">
    <property type="entry name" value="ExoRNase_PH_dom1"/>
</dbReference>
<dbReference type="OrthoDB" id="10264038at2759"/>
<dbReference type="GO" id="GO:0005730">
    <property type="term" value="C:nucleolus"/>
    <property type="evidence" value="ECO:0007669"/>
    <property type="project" value="EnsemblFungi"/>
</dbReference>
<evidence type="ECO:0000256" key="4">
    <source>
        <dbReference type="ARBA" id="ARBA00022490"/>
    </source>
</evidence>
<dbReference type="STRING" id="796925.A0A137PHI7"/>
<evidence type="ECO:0000256" key="1">
    <source>
        <dbReference type="ARBA" id="ARBA00004123"/>
    </source>
</evidence>